<name>A0A1I0YBS7_SELRU</name>
<dbReference type="RefSeq" id="WP_074816706.1">
    <property type="nucleotide sequence ID" value="NZ_FOJX01000011.1"/>
</dbReference>
<dbReference type="Proteomes" id="UP000183843">
    <property type="component" value="Unassembled WGS sequence"/>
</dbReference>
<dbReference type="EMBL" id="FOJX01000011">
    <property type="protein sequence ID" value="SFB10247.1"/>
    <property type="molecule type" value="Genomic_DNA"/>
</dbReference>
<proteinExistence type="predicted"/>
<evidence type="ECO:0000313" key="1">
    <source>
        <dbReference type="EMBL" id="SFB10247.1"/>
    </source>
</evidence>
<organism evidence="1 2">
    <name type="scientific">Selenomonas ruminantium</name>
    <dbReference type="NCBI Taxonomy" id="971"/>
    <lineage>
        <taxon>Bacteria</taxon>
        <taxon>Bacillati</taxon>
        <taxon>Bacillota</taxon>
        <taxon>Negativicutes</taxon>
        <taxon>Selenomonadales</taxon>
        <taxon>Selenomonadaceae</taxon>
        <taxon>Selenomonas</taxon>
    </lineage>
</organism>
<gene>
    <name evidence="1" type="ORF">SAMN05216587_11149</name>
</gene>
<accession>A0A1I0YBS7</accession>
<protein>
    <submittedName>
        <fullName evidence="1">Uncharacterized protein</fullName>
    </submittedName>
</protein>
<sequence length="81" mass="9169">MSKKMDAATETREFISEIIQELHKEITTGTVGVTNQDYFSEGLNRIQKKYNLTDEQIGDIVKDISNKDLVHKVLAAKGQDE</sequence>
<evidence type="ECO:0000313" key="2">
    <source>
        <dbReference type="Proteomes" id="UP000183843"/>
    </source>
</evidence>
<dbReference type="AlphaFoldDB" id="A0A1I0YBS7"/>
<reference evidence="1 2" key="1">
    <citation type="submission" date="2016-10" db="EMBL/GenBank/DDBJ databases">
        <authorList>
            <person name="de Groot N.N."/>
        </authorList>
    </citation>
    <scope>NUCLEOTIDE SEQUENCE [LARGE SCALE GENOMIC DNA]</scope>
    <source>
        <strain evidence="1 2">L14</strain>
    </source>
</reference>